<dbReference type="PRINTS" id="PR00207">
    <property type="entry name" value="FLAGELLIN"/>
</dbReference>
<feature type="domain" description="Flagellin C-terminal" evidence="6">
    <location>
        <begin position="390"/>
        <end position="472"/>
    </location>
</feature>
<dbReference type="InterPro" id="IPR042187">
    <property type="entry name" value="Flagellin_C_sub2"/>
</dbReference>
<evidence type="ECO:0000256" key="3">
    <source>
        <dbReference type="ARBA" id="ARBA00023143"/>
    </source>
</evidence>
<dbReference type="AlphaFoldDB" id="A0A0W0VAK5"/>
<evidence type="ECO:0000313" key="8">
    <source>
        <dbReference type="Proteomes" id="UP000055035"/>
    </source>
</evidence>
<dbReference type="PANTHER" id="PTHR42792:SF2">
    <property type="entry name" value="FLAGELLIN"/>
    <property type="match status" value="1"/>
</dbReference>
<dbReference type="Pfam" id="PF00700">
    <property type="entry name" value="Flagellin_C"/>
    <property type="match status" value="1"/>
</dbReference>
<dbReference type="InterPro" id="IPR046358">
    <property type="entry name" value="Flagellin_C"/>
</dbReference>
<keyword evidence="8" id="KW-1185">Reference proteome</keyword>
<dbReference type="RefSeq" id="WP_058470902.1">
    <property type="nucleotide sequence ID" value="NZ_CAAAIC010000003.1"/>
</dbReference>
<dbReference type="EMBL" id="LNYJ01000011">
    <property type="protein sequence ID" value="KTD17103.1"/>
    <property type="molecule type" value="Genomic_DNA"/>
</dbReference>
<dbReference type="NCBIfam" id="NF009448">
    <property type="entry name" value="PRK12806.1"/>
    <property type="match status" value="1"/>
</dbReference>
<gene>
    <name evidence="7" type="primary">flaA</name>
    <name evidence="7" type="ORF">Ljor_1409</name>
</gene>
<keyword evidence="7" id="KW-0282">Flagellum</keyword>
<keyword evidence="7" id="KW-0966">Cell projection</keyword>
<dbReference type="Gene3D" id="6.10.280.190">
    <property type="match status" value="1"/>
</dbReference>
<organism evidence="7 8">
    <name type="scientific">Legionella jordanis</name>
    <dbReference type="NCBI Taxonomy" id="456"/>
    <lineage>
        <taxon>Bacteria</taxon>
        <taxon>Pseudomonadati</taxon>
        <taxon>Pseudomonadota</taxon>
        <taxon>Gammaproteobacteria</taxon>
        <taxon>Legionellales</taxon>
        <taxon>Legionellaceae</taxon>
        <taxon>Legionella</taxon>
    </lineage>
</organism>
<comment type="caution">
    <text evidence="7">The sequence shown here is derived from an EMBL/GenBank/DDBJ whole genome shotgun (WGS) entry which is preliminary data.</text>
</comment>
<dbReference type="Gene3D" id="2.30.220.10">
    <property type="entry name" value="f41 fragment of flagellin, C-terminal domain"/>
    <property type="match status" value="1"/>
</dbReference>
<dbReference type="GO" id="GO:0009288">
    <property type="term" value="C:bacterial-type flagellum"/>
    <property type="evidence" value="ECO:0007669"/>
    <property type="project" value="UniProtKB-SubCell"/>
</dbReference>
<evidence type="ECO:0000256" key="4">
    <source>
        <dbReference type="RuleBase" id="RU362073"/>
    </source>
</evidence>
<sequence>MTQVINTNVMSLNAQRNLNGSQKTMQLAIQRLSSGLRINSAKDDAAGLSISERMTAQIRGMNQAIRNANDGISLSQTAEGAMQETTNILQRMRELALQSSNSTNNAGDRQAIQEEVNQLKSELDRIALNTEFNGQRILDGSFSSASFQVGANANQTINFGIGSIKASSIGGIAQQTGTEVSGAAATDITIAIGGGAATTINSSAGFTGNTYQDATSAYAKAAAINSAGIAGLSATAVTSGTQTVGAIGGTAADTYNLSINGVAIYTNQDVSTALTNTQLRDAINNVSNQTGVIASLNGGDLTLSASDGRNISVTESGTGFTAGTDGLTVTGGPFDGDLRGTLSISATDSITIGGTVATLGLTASIAKDSLGVDTLDVTTASGAQLAILRVDSALSSVSSNRAAMGALQNRFESTISNLQNVSENLSAARSRIQDADFAAETANLTKGQILQQAGTAMLAQANNLPQSVLSLLK</sequence>
<evidence type="ECO:0000313" key="7">
    <source>
        <dbReference type="EMBL" id="KTD17103.1"/>
    </source>
</evidence>
<dbReference type="Gene3D" id="1.20.1330.10">
    <property type="entry name" value="f41 fragment of flagellin, N-terminal domain"/>
    <property type="match status" value="1"/>
</dbReference>
<dbReference type="GO" id="GO:0005576">
    <property type="term" value="C:extracellular region"/>
    <property type="evidence" value="ECO:0007669"/>
    <property type="project" value="UniProtKB-SubCell"/>
</dbReference>
<dbReference type="Gene3D" id="6.10.10.10">
    <property type="entry name" value="Flagellar export chaperone, C-terminal domain"/>
    <property type="match status" value="1"/>
</dbReference>
<feature type="domain" description="Flagellin N-terminal" evidence="5">
    <location>
        <begin position="5"/>
        <end position="142"/>
    </location>
</feature>
<dbReference type="STRING" id="456.Ljor_1409"/>
<dbReference type="SUPFAM" id="SSF64518">
    <property type="entry name" value="Phase 1 flagellin"/>
    <property type="match status" value="1"/>
</dbReference>
<dbReference type="InterPro" id="IPR001492">
    <property type="entry name" value="Flagellin"/>
</dbReference>
<dbReference type="GO" id="GO:0005198">
    <property type="term" value="F:structural molecule activity"/>
    <property type="evidence" value="ECO:0007669"/>
    <property type="project" value="UniProtKB-UniRule"/>
</dbReference>
<dbReference type="Gene3D" id="2.170.280.10">
    <property type="entry name" value="f41 fragment of flagellin, middle domain"/>
    <property type="match status" value="1"/>
</dbReference>
<protein>
    <recommendedName>
        <fullName evidence="4">Flagellin</fullName>
    </recommendedName>
</protein>
<dbReference type="Proteomes" id="UP000055035">
    <property type="component" value="Unassembled WGS sequence"/>
</dbReference>
<dbReference type="OrthoDB" id="9796789at2"/>
<keyword evidence="3 4" id="KW-0975">Bacterial flagellum</keyword>
<reference evidence="7 8" key="1">
    <citation type="submission" date="2015-11" db="EMBL/GenBank/DDBJ databases">
        <title>Genomic analysis of 38 Legionella species identifies large and diverse effector repertoires.</title>
        <authorList>
            <person name="Burstein D."/>
            <person name="Amaro F."/>
            <person name="Zusman T."/>
            <person name="Lifshitz Z."/>
            <person name="Cohen O."/>
            <person name="Gilbert J.A."/>
            <person name="Pupko T."/>
            <person name="Shuman H.A."/>
            <person name="Segal G."/>
        </authorList>
    </citation>
    <scope>NUCLEOTIDE SEQUENCE [LARGE SCALE GENOMIC DNA]</scope>
    <source>
        <strain evidence="7 8">BL-540</strain>
    </source>
</reference>
<dbReference type="PANTHER" id="PTHR42792">
    <property type="entry name" value="FLAGELLIN"/>
    <property type="match status" value="1"/>
</dbReference>
<evidence type="ECO:0000256" key="2">
    <source>
        <dbReference type="ARBA" id="ARBA00022525"/>
    </source>
</evidence>
<accession>A0A0W0VAK5</accession>
<dbReference type="InterPro" id="IPR001029">
    <property type="entry name" value="Flagellin_N"/>
</dbReference>
<dbReference type="Pfam" id="PF00669">
    <property type="entry name" value="Flagellin_N"/>
    <property type="match status" value="1"/>
</dbReference>
<evidence type="ECO:0000259" key="5">
    <source>
        <dbReference type="Pfam" id="PF00669"/>
    </source>
</evidence>
<dbReference type="PATRIC" id="fig|456.5.peg.1506"/>
<comment type="similarity">
    <text evidence="1 4">Belongs to the bacterial flagellin family.</text>
</comment>
<evidence type="ECO:0000256" key="1">
    <source>
        <dbReference type="ARBA" id="ARBA00005709"/>
    </source>
</evidence>
<keyword evidence="2 4" id="KW-0964">Secreted</keyword>
<comment type="function">
    <text evidence="4">Flagellin is the subunit protein which polymerizes to form the filaments of bacterial flagella.</text>
</comment>
<comment type="subcellular location">
    <subcellularLocation>
        <location evidence="4">Secreted</location>
    </subcellularLocation>
    <subcellularLocation>
        <location evidence="4">Bacterial flagellum</location>
    </subcellularLocation>
</comment>
<evidence type="ECO:0000259" key="6">
    <source>
        <dbReference type="Pfam" id="PF00700"/>
    </source>
</evidence>
<keyword evidence="7" id="KW-0969">Cilium</keyword>
<name>A0A0W0VAK5_9GAMM</name>
<proteinExistence type="inferred from homology"/>